<dbReference type="InterPro" id="IPR005152">
    <property type="entry name" value="Lipase_secreted"/>
</dbReference>
<gene>
    <name evidence="1" type="ORF">MVAC_20148</name>
</gene>
<dbReference type="GO" id="GO:0004806">
    <property type="term" value="F:triacylglycerol lipase activity"/>
    <property type="evidence" value="ECO:0007669"/>
    <property type="project" value="InterPro"/>
</dbReference>
<dbReference type="PANTHER" id="PTHR34853:SF1">
    <property type="entry name" value="LIPASE 5"/>
    <property type="match status" value="1"/>
</dbReference>
<sequence length="383" mass="41056">MPDVPADVWQNRGLIVHKESYDPPLADPESVLGGAWRAVYRSVSGLDGEGREVSGAFFLPRGTPPPGGWPVVSFAHGTTGIGTDCGPSYQPDFQGYAPIVESLLDRKYAVALSDYEGLGPTGSHLYLEQRTAAFNTIDAVRALREISPTVSTRWAAIGYSQGGQAAWAANELNPYYGDGLELVGSVAVAPAANVTATADLIWSGSLTEEQLALFPLFIVGLGRYHPDLDEDAFLPGAAEAERKRLSHCAQRRTTEAPPRRPPAPVPWKTVVDQLSGAHETTPGSPHDIAELRDAMREIALPQHPLDRPMLVISGAVDSLVFPEWVRTAVDGSCSLGGHIEYRKIPGADHNNVLWRSASIVARWVAARFDGAPAPSNCPVENSG</sequence>
<dbReference type="eggNOG" id="COG1073">
    <property type="taxonomic scope" value="Bacteria"/>
</dbReference>
<dbReference type="GO" id="GO:0016042">
    <property type="term" value="P:lipid catabolic process"/>
    <property type="evidence" value="ECO:0007669"/>
    <property type="project" value="InterPro"/>
</dbReference>
<evidence type="ECO:0000313" key="1">
    <source>
        <dbReference type="EMBL" id="EJZ06976.1"/>
    </source>
</evidence>
<dbReference type="Gene3D" id="3.40.50.1820">
    <property type="entry name" value="alpha/beta hydrolase"/>
    <property type="match status" value="2"/>
</dbReference>
<comment type="caution">
    <text evidence="1">The sequence shown here is derived from an EMBL/GenBank/DDBJ whole genome shotgun (WGS) entry which is preliminary data.</text>
</comment>
<dbReference type="PIRSF" id="PIRSF029171">
    <property type="entry name" value="Esterase_LipA"/>
    <property type="match status" value="1"/>
</dbReference>
<evidence type="ECO:0000313" key="2">
    <source>
        <dbReference type="Proteomes" id="UP000006072"/>
    </source>
</evidence>
<proteinExistence type="predicted"/>
<dbReference type="Pfam" id="PF03583">
    <property type="entry name" value="LIP"/>
    <property type="match status" value="1"/>
</dbReference>
<dbReference type="Proteomes" id="UP000006072">
    <property type="component" value="Unassembled WGS sequence"/>
</dbReference>
<protein>
    <submittedName>
        <fullName evidence="1">Secretory lipase</fullName>
    </submittedName>
</protein>
<dbReference type="InterPro" id="IPR029058">
    <property type="entry name" value="AB_hydrolase_fold"/>
</dbReference>
<dbReference type="HOGENOM" id="CLU_029538_3_3_11"/>
<organism evidence="1 2">
    <name type="scientific">Mycolicibacterium vaccae ATCC 25954</name>
    <dbReference type="NCBI Taxonomy" id="1194972"/>
    <lineage>
        <taxon>Bacteria</taxon>
        <taxon>Bacillati</taxon>
        <taxon>Actinomycetota</taxon>
        <taxon>Actinomycetes</taxon>
        <taxon>Mycobacteriales</taxon>
        <taxon>Mycobacteriaceae</taxon>
        <taxon>Mycolicibacterium</taxon>
    </lineage>
</organism>
<dbReference type="PANTHER" id="PTHR34853">
    <property type="match status" value="1"/>
</dbReference>
<reference evidence="1 2" key="1">
    <citation type="journal article" date="2012" name="J. Bacteriol.">
        <title>Complete Genome Sequence of Mycobacterium vaccae Type Strain ATCC 25954.</title>
        <authorList>
            <person name="Ho Y.S."/>
            <person name="Adroub S.A."/>
            <person name="Abadi M."/>
            <person name="Al Alwan B."/>
            <person name="Alkhateeb R."/>
            <person name="Gao G."/>
            <person name="Ragab A."/>
            <person name="Ali S."/>
            <person name="van Soolingen D."/>
            <person name="Bitter W."/>
            <person name="Pain A."/>
            <person name="Abdallah A.M."/>
        </authorList>
    </citation>
    <scope>NUCLEOTIDE SEQUENCE [LARGE SCALE GENOMIC DNA]</scope>
    <source>
        <strain evidence="1 2">ATCC 25954</strain>
    </source>
</reference>
<dbReference type="SUPFAM" id="SSF53474">
    <property type="entry name" value="alpha/beta-Hydrolases"/>
    <property type="match status" value="1"/>
</dbReference>
<name>K0UJI4_MYCVA</name>
<dbReference type="EMBL" id="ALQA01000049">
    <property type="protein sequence ID" value="EJZ06976.1"/>
    <property type="molecule type" value="Genomic_DNA"/>
</dbReference>
<keyword evidence="2" id="KW-1185">Reference proteome</keyword>
<accession>K0UJI4</accession>
<dbReference type="AlphaFoldDB" id="K0UJI4"/>